<feature type="transmembrane region" description="Helical" evidence="5">
    <location>
        <begin position="149"/>
        <end position="173"/>
    </location>
</feature>
<dbReference type="Proteomes" id="UP000545037">
    <property type="component" value="Unassembled WGS sequence"/>
</dbReference>
<dbReference type="GO" id="GO:0016020">
    <property type="term" value="C:membrane"/>
    <property type="evidence" value="ECO:0007669"/>
    <property type="project" value="UniProtKB-SubCell"/>
</dbReference>
<comment type="caution">
    <text evidence="7">The sequence shown here is derived from an EMBL/GenBank/DDBJ whole genome shotgun (WGS) entry which is preliminary data.</text>
</comment>
<dbReference type="PANTHER" id="PTHR23528">
    <property type="match status" value="1"/>
</dbReference>
<dbReference type="AlphaFoldDB" id="A0A7W9CFR0"/>
<evidence type="ECO:0000313" key="7">
    <source>
        <dbReference type="EMBL" id="MBB5744819.1"/>
    </source>
</evidence>
<keyword evidence="3 5" id="KW-1133">Transmembrane helix</keyword>
<gene>
    <name evidence="7" type="ORF">GGR13_000391</name>
</gene>
<dbReference type="RefSeq" id="WP_183211776.1">
    <property type="nucleotide sequence ID" value="NZ_JACHOR010000001.1"/>
</dbReference>
<feature type="transmembrane region" description="Helical" evidence="5">
    <location>
        <begin position="296"/>
        <end position="316"/>
    </location>
</feature>
<dbReference type="InterPro" id="IPR020846">
    <property type="entry name" value="MFS_dom"/>
</dbReference>
<dbReference type="GO" id="GO:0022857">
    <property type="term" value="F:transmembrane transporter activity"/>
    <property type="evidence" value="ECO:0007669"/>
    <property type="project" value="InterPro"/>
</dbReference>
<dbReference type="PANTHER" id="PTHR23528:SF1">
    <property type="entry name" value="MAJOR FACILITATOR SUPERFAMILY (MFS) PROFILE DOMAIN-CONTAINING PROTEIN"/>
    <property type="match status" value="1"/>
</dbReference>
<dbReference type="InterPro" id="IPR011701">
    <property type="entry name" value="MFS"/>
</dbReference>
<protein>
    <submittedName>
        <fullName evidence="7">MFS family permease</fullName>
    </submittedName>
</protein>
<evidence type="ECO:0000313" key="8">
    <source>
        <dbReference type="Proteomes" id="UP000545037"/>
    </source>
</evidence>
<name>A0A7W9CFR0_9CAUL</name>
<dbReference type="Pfam" id="PF07690">
    <property type="entry name" value="MFS_1"/>
    <property type="match status" value="1"/>
</dbReference>
<feature type="transmembrane region" description="Helical" evidence="5">
    <location>
        <begin position="359"/>
        <end position="382"/>
    </location>
</feature>
<comment type="subcellular location">
    <subcellularLocation>
        <location evidence="1">Membrane</location>
        <topology evidence="1">Multi-pass membrane protein</topology>
    </subcellularLocation>
</comment>
<evidence type="ECO:0000256" key="1">
    <source>
        <dbReference type="ARBA" id="ARBA00004141"/>
    </source>
</evidence>
<keyword evidence="8" id="KW-1185">Reference proteome</keyword>
<feature type="transmembrane region" description="Helical" evidence="5">
    <location>
        <begin position="265"/>
        <end position="284"/>
    </location>
</feature>
<dbReference type="Gene3D" id="1.20.1250.20">
    <property type="entry name" value="MFS general substrate transporter like domains"/>
    <property type="match status" value="2"/>
</dbReference>
<feature type="transmembrane region" description="Helical" evidence="5">
    <location>
        <begin position="18"/>
        <end position="39"/>
    </location>
</feature>
<feature type="transmembrane region" description="Helical" evidence="5">
    <location>
        <begin position="222"/>
        <end position="245"/>
    </location>
</feature>
<dbReference type="SUPFAM" id="SSF103473">
    <property type="entry name" value="MFS general substrate transporter"/>
    <property type="match status" value="1"/>
</dbReference>
<feature type="transmembrane region" description="Helical" evidence="5">
    <location>
        <begin position="388"/>
        <end position="407"/>
    </location>
</feature>
<dbReference type="PROSITE" id="PS00216">
    <property type="entry name" value="SUGAR_TRANSPORT_1"/>
    <property type="match status" value="1"/>
</dbReference>
<dbReference type="PROSITE" id="PS50850">
    <property type="entry name" value="MFS"/>
    <property type="match status" value="1"/>
</dbReference>
<proteinExistence type="predicted"/>
<feature type="transmembrane region" description="Helical" evidence="5">
    <location>
        <begin position="90"/>
        <end position="110"/>
    </location>
</feature>
<keyword evidence="4 5" id="KW-0472">Membrane</keyword>
<organism evidence="7 8">
    <name type="scientific">Brevundimonas variabilis</name>
    <dbReference type="NCBI Taxonomy" id="74312"/>
    <lineage>
        <taxon>Bacteria</taxon>
        <taxon>Pseudomonadati</taxon>
        <taxon>Pseudomonadota</taxon>
        <taxon>Alphaproteobacteria</taxon>
        <taxon>Caulobacterales</taxon>
        <taxon>Caulobacteraceae</taxon>
        <taxon>Brevundimonas</taxon>
    </lineage>
</organism>
<dbReference type="InterPro" id="IPR036259">
    <property type="entry name" value="MFS_trans_sf"/>
</dbReference>
<keyword evidence="2 5" id="KW-0812">Transmembrane</keyword>
<evidence type="ECO:0000256" key="4">
    <source>
        <dbReference type="ARBA" id="ARBA00023136"/>
    </source>
</evidence>
<feature type="domain" description="Major facilitator superfamily (MFS) profile" evidence="6">
    <location>
        <begin position="213"/>
        <end position="411"/>
    </location>
</feature>
<accession>A0A7W9CFR0</accession>
<dbReference type="InterPro" id="IPR005829">
    <property type="entry name" value="Sugar_transporter_CS"/>
</dbReference>
<feature type="transmembrane region" description="Helical" evidence="5">
    <location>
        <begin position="116"/>
        <end position="137"/>
    </location>
</feature>
<evidence type="ECO:0000256" key="5">
    <source>
        <dbReference type="SAM" id="Phobius"/>
    </source>
</evidence>
<sequence>MPSTSVPGPSMPVRPGFVAVYMAAQVGAYIAFIPLLTLILPLKVEAIDPAARTQILSEVAFWGALTAGIASVLAGLIGDRTRHWPGGRSVWIVAGLVGTVVSYGFIHAAVTQADLLTAIVMLQVSLNFMLNPLTATLPERVPAHQRGVVAGFIGLAYPISNLFGALAIGMWLTGEALRLTTVVVVTVVMVIPFVVTTLRAAPMSQAMRQRGLSLTALADRDFLIAFASRLLVQTAVALNVLYLLFFLDKQTDFQTVLPGVRIEAAFGGLLAISTVLAVIAGLVGGRVSDRIGRRRVLVSGGATLVAMGALLMGLAPSWPGPLIAQAVLGLGIGLYGITDAVLIAEVLPDPANAGRDLGLLNVAVTAAQMLAPLVGLIALTSFEGDLRSVYLVGALFAFIGGSGVLGIRRVR</sequence>
<evidence type="ECO:0000256" key="2">
    <source>
        <dbReference type="ARBA" id="ARBA00022692"/>
    </source>
</evidence>
<evidence type="ECO:0000256" key="3">
    <source>
        <dbReference type="ARBA" id="ARBA00022989"/>
    </source>
</evidence>
<dbReference type="EMBL" id="JACHOR010000001">
    <property type="protein sequence ID" value="MBB5744819.1"/>
    <property type="molecule type" value="Genomic_DNA"/>
</dbReference>
<evidence type="ECO:0000259" key="6">
    <source>
        <dbReference type="PROSITE" id="PS50850"/>
    </source>
</evidence>
<feature type="transmembrane region" description="Helical" evidence="5">
    <location>
        <begin position="179"/>
        <end position="201"/>
    </location>
</feature>
<feature type="transmembrane region" description="Helical" evidence="5">
    <location>
        <begin position="59"/>
        <end position="78"/>
    </location>
</feature>
<reference evidence="7 8" key="1">
    <citation type="submission" date="2020-08" db="EMBL/GenBank/DDBJ databases">
        <title>Genomic Encyclopedia of Type Strains, Phase IV (KMG-IV): sequencing the most valuable type-strain genomes for metagenomic binning, comparative biology and taxonomic classification.</title>
        <authorList>
            <person name="Goeker M."/>
        </authorList>
    </citation>
    <scope>NUCLEOTIDE SEQUENCE [LARGE SCALE GENOMIC DNA]</scope>
    <source>
        <strain evidence="7 8">DSM 4737</strain>
    </source>
</reference>
<feature type="transmembrane region" description="Helical" evidence="5">
    <location>
        <begin position="322"/>
        <end position="347"/>
    </location>
</feature>